<feature type="region of interest" description="Disordered" evidence="1">
    <location>
        <begin position="232"/>
        <end position="253"/>
    </location>
</feature>
<comment type="caution">
    <text evidence="2">The sequence shown here is derived from an EMBL/GenBank/DDBJ whole genome shotgun (WGS) entry which is preliminary data.</text>
</comment>
<reference evidence="2" key="1">
    <citation type="journal article" date="2019" name="Sci. Rep.">
        <title>Draft genome of Tanacetum cinerariifolium, the natural source of mosquito coil.</title>
        <authorList>
            <person name="Yamashiro T."/>
            <person name="Shiraishi A."/>
            <person name="Satake H."/>
            <person name="Nakayama K."/>
        </authorList>
    </citation>
    <scope>NUCLEOTIDE SEQUENCE</scope>
</reference>
<proteinExistence type="predicted"/>
<evidence type="ECO:0000313" key="2">
    <source>
        <dbReference type="EMBL" id="GEY88708.1"/>
    </source>
</evidence>
<dbReference type="EMBL" id="BKCJ010219308">
    <property type="protein sequence ID" value="GEY88708.1"/>
    <property type="molecule type" value="Genomic_DNA"/>
</dbReference>
<organism evidence="2">
    <name type="scientific">Tanacetum cinerariifolium</name>
    <name type="common">Dalmatian daisy</name>
    <name type="synonym">Chrysanthemum cinerariifolium</name>
    <dbReference type="NCBI Taxonomy" id="118510"/>
    <lineage>
        <taxon>Eukaryota</taxon>
        <taxon>Viridiplantae</taxon>
        <taxon>Streptophyta</taxon>
        <taxon>Embryophyta</taxon>
        <taxon>Tracheophyta</taxon>
        <taxon>Spermatophyta</taxon>
        <taxon>Magnoliopsida</taxon>
        <taxon>eudicotyledons</taxon>
        <taxon>Gunneridae</taxon>
        <taxon>Pentapetalae</taxon>
        <taxon>asterids</taxon>
        <taxon>campanulids</taxon>
        <taxon>Asterales</taxon>
        <taxon>Asteraceae</taxon>
        <taxon>Asteroideae</taxon>
        <taxon>Anthemideae</taxon>
        <taxon>Anthemidinae</taxon>
        <taxon>Tanacetum</taxon>
    </lineage>
</organism>
<dbReference type="AlphaFoldDB" id="A0A699HYZ9"/>
<protein>
    <submittedName>
        <fullName evidence="2">Gag-Pol polyprotein</fullName>
    </submittedName>
</protein>
<feature type="region of interest" description="Disordered" evidence="1">
    <location>
        <begin position="146"/>
        <end position="167"/>
    </location>
</feature>
<accession>A0A699HYZ9</accession>
<feature type="compositionally biased region" description="Polar residues" evidence="1">
    <location>
        <begin position="146"/>
        <end position="164"/>
    </location>
</feature>
<evidence type="ECO:0000256" key="1">
    <source>
        <dbReference type="SAM" id="MobiDB-lite"/>
    </source>
</evidence>
<sequence>MSTAEAEYVSLSAYCAQVIWMRTQLLDYGYKSSRILMYCDSKSAIAISCNPVQHSKTKHIDIWYHFIKEHVEKELLWEGIHYSLLRSTSSIPYLRFTKIIIGKYKDKVGMKIPDWMIIEAMKQTEHYRMYAEVLGIDVTLIQSLPTESTQGTHRTPSAPRSTRLTPPAPVLTVDKADELILQDTLQVSFVERKSRQEQKARENVALVEKYLASEEIEKMVEGQEHIVDESSIPRNDEHNIPGTRLEPRSDKESPEVGITDVIVPVNVHDEEEEEDKIADEVYELKRREKGNIAEEFRITPFPTPIRSLRIHTDIVSSDTEKLQELTVTTPSSSSPYTKLSNTNRLLSLFKVKPARFKRYKSFFQELQGCYGYLFEHLRDKFMPRKSFVTLADHLYEAMADSLPTMANKHIKEQVQQQVPEHV</sequence>
<gene>
    <name evidence="2" type="ORF">Tci_460682</name>
</gene>
<feature type="compositionally biased region" description="Basic and acidic residues" evidence="1">
    <location>
        <begin position="234"/>
        <end position="253"/>
    </location>
</feature>
<dbReference type="PANTHER" id="PTHR11439:SF495">
    <property type="entry name" value="REVERSE TRANSCRIPTASE, RNA-DEPENDENT DNA POLYMERASE-RELATED"/>
    <property type="match status" value="1"/>
</dbReference>
<name>A0A699HYZ9_TANCI</name>
<dbReference type="CDD" id="cd09272">
    <property type="entry name" value="RNase_HI_RT_Ty1"/>
    <property type="match status" value="1"/>
</dbReference>
<dbReference type="PANTHER" id="PTHR11439">
    <property type="entry name" value="GAG-POL-RELATED RETROTRANSPOSON"/>
    <property type="match status" value="1"/>
</dbReference>